<proteinExistence type="predicted"/>
<evidence type="ECO:0008006" key="3">
    <source>
        <dbReference type="Google" id="ProtNLM"/>
    </source>
</evidence>
<protein>
    <recommendedName>
        <fullName evidence="3">Adhesin</fullName>
    </recommendedName>
</protein>
<dbReference type="Proteomes" id="UP000198420">
    <property type="component" value="Unassembled WGS sequence"/>
</dbReference>
<evidence type="ECO:0000313" key="1">
    <source>
        <dbReference type="EMBL" id="SNS62837.1"/>
    </source>
</evidence>
<accession>A0A239G0L6</accession>
<dbReference type="AlphaFoldDB" id="A0A239G0L6"/>
<organism evidence="1 2">
    <name type="scientific">Actinomadura mexicana</name>
    <dbReference type="NCBI Taxonomy" id="134959"/>
    <lineage>
        <taxon>Bacteria</taxon>
        <taxon>Bacillati</taxon>
        <taxon>Actinomycetota</taxon>
        <taxon>Actinomycetes</taxon>
        <taxon>Streptosporangiales</taxon>
        <taxon>Thermomonosporaceae</taxon>
        <taxon>Actinomadura</taxon>
    </lineage>
</organism>
<dbReference type="EMBL" id="FZNP01000022">
    <property type="protein sequence ID" value="SNS62837.1"/>
    <property type="molecule type" value="Genomic_DNA"/>
</dbReference>
<dbReference type="OrthoDB" id="4190102at2"/>
<keyword evidence="2" id="KW-1185">Reference proteome</keyword>
<name>A0A239G0L6_9ACTN</name>
<gene>
    <name evidence="1" type="ORF">SAMN06265355_12298</name>
</gene>
<reference evidence="2" key="1">
    <citation type="submission" date="2017-06" db="EMBL/GenBank/DDBJ databases">
        <authorList>
            <person name="Varghese N."/>
            <person name="Submissions S."/>
        </authorList>
    </citation>
    <scope>NUCLEOTIDE SEQUENCE [LARGE SCALE GENOMIC DNA]</scope>
    <source>
        <strain evidence="2">DSM 44485</strain>
    </source>
</reference>
<sequence>MTAPAAPVRPRRRAVWIALALATALAVVLPTGLLAFGRAVQRTSTSMTPYRHAIREVRLDVSSAEVSIGPGSDGEARVYKNLRWGPNRPEFTESLVDDVLFVTFRCSGPDWPGTECGADIDVQIPAGTRVSAVSGSGRIGVRGVTGDLDLRTGSGRIDVTGARGRLRLLARSGEIRGRALAAPKTRADVSSGALDLRYAEPPGAVDASAGAGTVKIIVPPGSRYRVAGWTGAGSAHLNPAVYDDRSARRISVRSGSGETYVDYRDD</sequence>
<dbReference type="RefSeq" id="WP_089316430.1">
    <property type="nucleotide sequence ID" value="NZ_FZNP01000022.1"/>
</dbReference>
<evidence type="ECO:0000313" key="2">
    <source>
        <dbReference type="Proteomes" id="UP000198420"/>
    </source>
</evidence>